<evidence type="ECO:0000256" key="5">
    <source>
        <dbReference type="ARBA" id="ARBA00022723"/>
    </source>
</evidence>
<evidence type="ECO:0000259" key="11">
    <source>
        <dbReference type="SMART" id="SM00704"/>
    </source>
</evidence>
<evidence type="ECO:0000256" key="10">
    <source>
        <dbReference type="RuleBase" id="RU369084"/>
    </source>
</evidence>
<dbReference type="PANTHER" id="PTHR13680">
    <property type="entry name" value="CDGSH IRON-SULFUR DOMAIN-CONTAINING PROTEIN 1"/>
    <property type="match status" value="1"/>
</dbReference>
<dbReference type="GO" id="GO:0010506">
    <property type="term" value="P:regulation of autophagy"/>
    <property type="evidence" value="ECO:0007669"/>
    <property type="project" value="UniProtKB-UniRule"/>
</dbReference>
<evidence type="ECO:0000256" key="3">
    <source>
        <dbReference type="ARBA" id="ARBA00022692"/>
    </source>
</evidence>
<dbReference type="GO" id="GO:0046872">
    <property type="term" value="F:metal ion binding"/>
    <property type="evidence" value="ECO:0007669"/>
    <property type="project" value="UniProtKB-UniRule"/>
</dbReference>
<dbReference type="InterPro" id="IPR019610">
    <property type="entry name" value="FeS-contain_mitoNEET_N"/>
</dbReference>
<comment type="cofactor">
    <cofactor evidence="10">
        <name>[2Fe-2S] cluster</name>
        <dbReference type="ChEBI" id="CHEBI:190135"/>
    </cofactor>
    <text evidence="10">Binds 1 [2Fe-2S] cluster.</text>
</comment>
<feature type="domain" description="Iron-binding zinc finger CDGSH type" evidence="11">
    <location>
        <begin position="83"/>
        <end position="121"/>
    </location>
</feature>
<evidence type="ECO:0000256" key="6">
    <source>
        <dbReference type="ARBA" id="ARBA00022989"/>
    </source>
</evidence>
<gene>
    <name evidence="12" type="ORF">CM83_32208</name>
</gene>
<dbReference type="SMART" id="SM00704">
    <property type="entry name" value="ZnF_CDGSH"/>
    <property type="match status" value="1"/>
</dbReference>
<keyword evidence="10" id="KW-0256">Endoplasmic reticulum</keyword>
<evidence type="ECO:0000256" key="7">
    <source>
        <dbReference type="ARBA" id="ARBA00023004"/>
    </source>
</evidence>
<dbReference type="Pfam" id="PF10660">
    <property type="entry name" value="MitoNEET_N"/>
    <property type="match status" value="1"/>
</dbReference>
<keyword evidence="4 10" id="KW-0001">2Fe-2S</keyword>
<evidence type="ECO:0000256" key="1">
    <source>
        <dbReference type="ARBA" id="ARBA00004389"/>
    </source>
</evidence>
<comment type="subcellular location">
    <subcellularLocation>
        <location evidence="1 10">Endoplasmic reticulum membrane</location>
        <topology evidence="1 10">Single-pass membrane protein</topology>
    </subcellularLocation>
</comment>
<keyword evidence="3" id="KW-0812">Transmembrane</keyword>
<evidence type="ECO:0000256" key="9">
    <source>
        <dbReference type="ARBA" id="ARBA00023136"/>
    </source>
</evidence>
<keyword evidence="5 10" id="KW-0479">Metal-binding</keyword>
<dbReference type="GO" id="GO:0005789">
    <property type="term" value="C:endoplasmic reticulum membrane"/>
    <property type="evidence" value="ECO:0007669"/>
    <property type="project" value="UniProtKB-SubCell"/>
</dbReference>
<sequence length="135" mass="15343">MDLIFGKERLTIISPTCCLQVFLYFLPQSIEVNVCYLRWFVSVKDWANLVPFFALVGGAGYITYRAFRPKQVCNPCFKKDDPKVVNVVNIEELGEKTAFCRCWRSAKFPYCDGAHAAHNKETGDNVGPLLITKVK</sequence>
<dbReference type="GO" id="GO:0005741">
    <property type="term" value="C:mitochondrial outer membrane"/>
    <property type="evidence" value="ECO:0007669"/>
    <property type="project" value="TreeGrafter"/>
</dbReference>
<keyword evidence="9" id="KW-0472">Membrane</keyword>
<proteinExistence type="inferred from homology"/>
<dbReference type="FunFam" id="3.40.5.90:FF:000001">
    <property type="entry name" value="CDGSH iron-sulfur domain-containing protein 1"/>
    <property type="match status" value="1"/>
</dbReference>
<keyword evidence="8 10" id="KW-0411">Iron-sulfur</keyword>
<organism evidence="12">
    <name type="scientific">Lygus hesperus</name>
    <name type="common">Western plant bug</name>
    <dbReference type="NCBI Taxonomy" id="30085"/>
    <lineage>
        <taxon>Eukaryota</taxon>
        <taxon>Metazoa</taxon>
        <taxon>Ecdysozoa</taxon>
        <taxon>Arthropoda</taxon>
        <taxon>Hexapoda</taxon>
        <taxon>Insecta</taxon>
        <taxon>Pterygota</taxon>
        <taxon>Neoptera</taxon>
        <taxon>Paraneoptera</taxon>
        <taxon>Hemiptera</taxon>
        <taxon>Heteroptera</taxon>
        <taxon>Panheteroptera</taxon>
        <taxon>Cimicomorpha</taxon>
        <taxon>Miridae</taxon>
        <taxon>Mirini</taxon>
        <taxon>Lygus</taxon>
    </lineage>
</organism>
<reference evidence="12" key="2">
    <citation type="submission" date="2014-07" db="EMBL/GenBank/DDBJ databases">
        <authorList>
            <person name="Hull J."/>
        </authorList>
    </citation>
    <scope>NUCLEOTIDE SEQUENCE</scope>
</reference>
<evidence type="ECO:0000256" key="8">
    <source>
        <dbReference type="ARBA" id="ARBA00023014"/>
    </source>
</evidence>
<evidence type="ECO:0000256" key="2">
    <source>
        <dbReference type="ARBA" id="ARBA00008624"/>
    </source>
</evidence>
<dbReference type="AlphaFoldDB" id="A0A0A9Y920"/>
<keyword evidence="6" id="KW-1133">Transmembrane helix</keyword>
<comment type="similarity">
    <text evidence="2 10">Belongs to the CISD protein family. CISD2 subfamily.</text>
</comment>
<accession>A0A0A9Y920</accession>
<dbReference type="GO" id="GO:0051537">
    <property type="term" value="F:2 iron, 2 sulfur cluster binding"/>
    <property type="evidence" value="ECO:0007669"/>
    <property type="project" value="UniProtKB-UniRule"/>
</dbReference>
<dbReference type="Gene3D" id="3.40.5.90">
    <property type="entry name" value="CDGSH iron-sulfur domain, mitoNEET-type"/>
    <property type="match status" value="1"/>
</dbReference>
<dbReference type="InterPro" id="IPR018967">
    <property type="entry name" value="FeS-contain_CDGSH-typ"/>
</dbReference>
<dbReference type="InterPro" id="IPR042216">
    <property type="entry name" value="MitoNEET_CISD"/>
</dbReference>
<dbReference type="InterPro" id="IPR045131">
    <property type="entry name" value="CISD1/2"/>
</dbReference>
<evidence type="ECO:0000313" key="12">
    <source>
        <dbReference type="EMBL" id="JAG26045.1"/>
    </source>
</evidence>
<dbReference type="Pfam" id="PF09360">
    <property type="entry name" value="zf-CDGSH"/>
    <property type="match status" value="1"/>
</dbReference>
<evidence type="ECO:0000256" key="4">
    <source>
        <dbReference type="ARBA" id="ARBA00022714"/>
    </source>
</evidence>
<dbReference type="EMBL" id="GBHO01017559">
    <property type="protein sequence ID" value="JAG26045.1"/>
    <property type="molecule type" value="Transcribed_RNA"/>
</dbReference>
<keyword evidence="7 10" id="KW-0408">Iron</keyword>
<name>A0A0A9Y920_LYGHE</name>
<dbReference type="PANTHER" id="PTHR13680:SF5">
    <property type="entry name" value="CDGSH IRON-SULFUR DOMAIN-CONTAINING PROTEIN 1"/>
    <property type="match status" value="1"/>
</dbReference>
<reference evidence="12" key="1">
    <citation type="journal article" date="2014" name="PLoS ONE">
        <title>Transcriptome-Based Identification of ABC Transporters in the Western Tarnished Plant Bug Lygus hesperus.</title>
        <authorList>
            <person name="Hull J.J."/>
            <person name="Chaney K."/>
            <person name="Geib S.M."/>
            <person name="Fabrick J.A."/>
            <person name="Brent C.S."/>
            <person name="Walsh D."/>
            <person name="Lavine L.C."/>
        </authorList>
    </citation>
    <scope>NUCLEOTIDE SEQUENCE</scope>
</reference>
<protein>
    <recommendedName>
        <fullName evidence="10">CDGSH iron-sulfur domain-containing protein 2 homologue</fullName>
    </recommendedName>
</protein>